<protein>
    <submittedName>
        <fullName evidence="1">Adenylate kinase family enzyme</fullName>
    </submittedName>
</protein>
<sequence>MPLLGPADELPHSPKRVLVTGTSGAGKSTLARCVADALGLSYVEMDSLYHGPQWTPRAEFEADVRALVERGRWATEWQYALARPLLLARADTLVWLDHPKHTVLRRVAVRTALRRVRRQELWNGNREPPLWTVFTDREHLLRWAWRSHGRTGERIAAVLAGEHGARLAVVRLRGQREVDQWRAGPLRRAAERGEESVR</sequence>
<dbReference type="OrthoDB" id="3199600at2"/>
<dbReference type="AlphaFoldDB" id="A0A495W7A8"/>
<comment type="caution">
    <text evidence="1">The sequence shown here is derived from an EMBL/GenBank/DDBJ whole genome shotgun (WGS) entry which is preliminary data.</text>
</comment>
<dbReference type="PANTHER" id="PTHR37816">
    <property type="entry name" value="YALI0E33011P"/>
    <property type="match status" value="1"/>
</dbReference>
<evidence type="ECO:0000313" key="2">
    <source>
        <dbReference type="Proteomes" id="UP000282084"/>
    </source>
</evidence>
<dbReference type="RefSeq" id="WP_121008215.1">
    <property type="nucleotide sequence ID" value="NZ_RBXO01000001.1"/>
</dbReference>
<proteinExistence type="predicted"/>
<dbReference type="InterPro" id="IPR027417">
    <property type="entry name" value="P-loop_NTPase"/>
</dbReference>
<keyword evidence="1" id="KW-0808">Transferase</keyword>
<name>A0A495W7A8_9PSEU</name>
<dbReference type="PANTHER" id="PTHR37816:SF1">
    <property type="entry name" value="TOXIN"/>
    <property type="match status" value="1"/>
</dbReference>
<gene>
    <name evidence="1" type="ORF">C8E97_5404</name>
</gene>
<dbReference type="GO" id="GO:0016301">
    <property type="term" value="F:kinase activity"/>
    <property type="evidence" value="ECO:0007669"/>
    <property type="project" value="UniProtKB-KW"/>
</dbReference>
<organism evidence="1 2">
    <name type="scientific">Saccharothrix australiensis</name>
    <dbReference type="NCBI Taxonomy" id="2072"/>
    <lineage>
        <taxon>Bacteria</taxon>
        <taxon>Bacillati</taxon>
        <taxon>Actinomycetota</taxon>
        <taxon>Actinomycetes</taxon>
        <taxon>Pseudonocardiales</taxon>
        <taxon>Pseudonocardiaceae</taxon>
        <taxon>Saccharothrix</taxon>
    </lineage>
</organism>
<dbReference type="Gene3D" id="3.40.50.300">
    <property type="entry name" value="P-loop containing nucleotide triphosphate hydrolases"/>
    <property type="match status" value="1"/>
</dbReference>
<dbReference type="SUPFAM" id="SSF52540">
    <property type="entry name" value="P-loop containing nucleoside triphosphate hydrolases"/>
    <property type="match status" value="1"/>
</dbReference>
<accession>A0A495W7A8</accession>
<keyword evidence="2" id="KW-1185">Reference proteome</keyword>
<keyword evidence="1" id="KW-0418">Kinase</keyword>
<dbReference type="EMBL" id="RBXO01000001">
    <property type="protein sequence ID" value="RKT56695.1"/>
    <property type="molecule type" value="Genomic_DNA"/>
</dbReference>
<reference evidence="1 2" key="1">
    <citation type="submission" date="2018-10" db="EMBL/GenBank/DDBJ databases">
        <title>Sequencing the genomes of 1000 actinobacteria strains.</title>
        <authorList>
            <person name="Klenk H.-P."/>
        </authorList>
    </citation>
    <scope>NUCLEOTIDE SEQUENCE [LARGE SCALE GENOMIC DNA]</scope>
    <source>
        <strain evidence="1 2">DSM 43800</strain>
    </source>
</reference>
<dbReference type="Proteomes" id="UP000282084">
    <property type="component" value="Unassembled WGS sequence"/>
</dbReference>
<dbReference type="InterPro" id="IPR052922">
    <property type="entry name" value="Cytidylate_Kinase-2"/>
</dbReference>
<evidence type="ECO:0000313" key="1">
    <source>
        <dbReference type="EMBL" id="RKT56695.1"/>
    </source>
</evidence>